<evidence type="ECO:0000256" key="5">
    <source>
        <dbReference type="ARBA" id="ARBA00022801"/>
    </source>
</evidence>
<feature type="compositionally biased region" description="Basic and acidic residues" evidence="13">
    <location>
        <begin position="267"/>
        <end position="276"/>
    </location>
</feature>
<comment type="subcellular location">
    <subcellularLocation>
        <location evidence="1 12">Nucleus</location>
    </subcellularLocation>
</comment>
<evidence type="ECO:0000256" key="8">
    <source>
        <dbReference type="ARBA" id="ARBA00023242"/>
    </source>
</evidence>
<comment type="similarity">
    <text evidence="2 11 12">Belongs to the RPAP2 family.</text>
</comment>
<dbReference type="GO" id="GO:0008270">
    <property type="term" value="F:zinc ion binding"/>
    <property type="evidence" value="ECO:0007669"/>
    <property type="project" value="UniProtKB-KW"/>
</dbReference>
<evidence type="ECO:0000256" key="11">
    <source>
        <dbReference type="PROSITE-ProRule" id="PRU00812"/>
    </source>
</evidence>
<dbReference type="EMBL" id="QPKB01000011">
    <property type="protein sequence ID" value="RWR95184.1"/>
    <property type="molecule type" value="Genomic_DNA"/>
</dbReference>
<dbReference type="Proteomes" id="UP000283530">
    <property type="component" value="Unassembled WGS sequence"/>
</dbReference>
<evidence type="ECO:0000259" key="14">
    <source>
        <dbReference type="PROSITE" id="PS51479"/>
    </source>
</evidence>
<dbReference type="GO" id="GO:0005634">
    <property type="term" value="C:nucleus"/>
    <property type="evidence" value="ECO:0007669"/>
    <property type="project" value="UniProtKB-SubCell"/>
</dbReference>
<dbReference type="Gene3D" id="1.25.40.820">
    <property type="match status" value="1"/>
</dbReference>
<name>A0A443PWM8_9MAGN</name>
<feature type="region of interest" description="Disordered" evidence="13">
    <location>
        <begin position="245"/>
        <end position="295"/>
    </location>
</feature>
<dbReference type="GO" id="GO:0005737">
    <property type="term" value="C:cytoplasm"/>
    <property type="evidence" value="ECO:0007669"/>
    <property type="project" value="TreeGrafter"/>
</dbReference>
<dbReference type="PANTHER" id="PTHR14732:SF0">
    <property type="entry name" value="RNA POLYMERASE II SUBUNIT B1 CTD PHOSPHATASE RPAP2-RELATED"/>
    <property type="match status" value="1"/>
</dbReference>
<dbReference type="AlphaFoldDB" id="A0A443PWM8"/>
<dbReference type="InterPro" id="IPR038534">
    <property type="entry name" value="Rtr1/RPAP2_sf"/>
</dbReference>
<dbReference type="EC" id="3.1.3.16" evidence="12"/>
<protein>
    <recommendedName>
        <fullName evidence="12">RNA polymerase II subunit B1 CTD phosphatase RPAP2 homolog</fullName>
        <ecNumber evidence="12">3.1.3.16</ecNumber>
    </recommendedName>
</protein>
<evidence type="ECO:0000256" key="10">
    <source>
        <dbReference type="ARBA" id="ARBA00048336"/>
    </source>
</evidence>
<feature type="domain" description="RTR1-type" evidence="14">
    <location>
        <begin position="45"/>
        <end position="131"/>
    </location>
</feature>
<dbReference type="GO" id="GO:0008420">
    <property type="term" value="F:RNA polymerase II CTD heptapeptide repeat phosphatase activity"/>
    <property type="evidence" value="ECO:0007669"/>
    <property type="project" value="UniProtKB-UniRule"/>
</dbReference>
<dbReference type="GO" id="GO:0043175">
    <property type="term" value="F:RNA polymerase core enzyme binding"/>
    <property type="evidence" value="ECO:0007669"/>
    <property type="project" value="UniProtKB-UniRule"/>
</dbReference>
<comment type="function">
    <text evidence="12">Putative RNA polymerase II subunit B1 C-terminal domain (CTD) phosphatase involved in RNA polymerase II transcription regulation.</text>
</comment>
<evidence type="ECO:0000256" key="3">
    <source>
        <dbReference type="ARBA" id="ARBA00022723"/>
    </source>
</evidence>
<feature type="region of interest" description="Disordered" evidence="13">
    <location>
        <begin position="328"/>
        <end position="359"/>
    </location>
</feature>
<feature type="region of interest" description="Disordered" evidence="13">
    <location>
        <begin position="188"/>
        <end position="217"/>
    </location>
</feature>
<evidence type="ECO:0000256" key="7">
    <source>
        <dbReference type="ARBA" id="ARBA00022912"/>
    </source>
</evidence>
<organism evidence="15 16">
    <name type="scientific">Cinnamomum micranthum f. kanehirae</name>
    <dbReference type="NCBI Taxonomy" id="337451"/>
    <lineage>
        <taxon>Eukaryota</taxon>
        <taxon>Viridiplantae</taxon>
        <taxon>Streptophyta</taxon>
        <taxon>Embryophyta</taxon>
        <taxon>Tracheophyta</taxon>
        <taxon>Spermatophyta</taxon>
        <taxon>Magnoliopsida</taxon>
        <taxon>Magnoliidae</taxon>
        <taxon>Laurales</taxon>
        <taxon>Lauraceae</taxon>
        <taxon>Cinnamomum</taxon>
    </lineage>
</organism>
<keyword evidence="3 12" id="KW-0479">Metal-binding</keyword>
<evidence type="ECO:0000313" key="16">
    <source>
        <dbReference type="Proteomes" id="UP000283530"/>
    </source>
</evidence>
<evidence type="ECO:0000313" key="15">
    <source>
        <dbReference type="EMBL" id="RWR95184.1"/>
    </source>
</evidence>
<evidence type="ECO:0000256" key="4">
    <source>
        <dbReference type="ARBA" id="ARBA00022771"/>
    </source>
</evidence>
<feature type="compositionally biased region" description="Basic and acidic residues" evidence="13">
    <location>
        <begin position="206"/>
        <end position="217"/>
    </location>
</feature>
<dbReference type="PANTHER" id="PTHR14732">
    <property type="entry name" value="RNA POLYMERASE II SUBUNIT B1 CTD PHOSPHATASE RPAP2-RELATED"/>
    <property type="match status" value="1"/>
</dbReference>
<keyword evidence="7 12" id="KW-0904">Protein phosphatase</keyword>
<evidence type="ECO:0000256" key="1">
    <source>
        <dbReference type="ARBA" id="ARBA00004123"/>
    </source>
</evidence>
<dbReference type="PROSITE" id="PS51479">
    <property type="entry name" value="ZF_RTR1"/>
    <property type="match status" value="1"/>
</dbReference>
<dbReference type="InterPro" id="IPR007308">
    <property type="entry name" value="Rtr1/RPAP2_dom"/>
</dbReference>
<keyword evidence="8 12" id="KW-0539">Nucleus</keyword>
<keyword evidence="16" id="KW-1185">Reference proteome</keyword>
<dbReference type="OrthoDB" id="2590500at2759"/>
<gene>
    <name evidence="15" type="ORF">CKAN_02451500</name>
</gene>
<comment type="catalytic activity">
    <reaction evidence="10 12">
        <text>O-phospho-L-threonyl-[protein] + H2O = L-threonyl-[protein] + phosphate</text>
        <dbReference type="Rhea" id="RHEA:47004"/>
        <dbReference type="Rhea" id="RHEA-COMP:11060"/>
        <dbReference type="Rhea" id="RHEA-COMP:11605"/>
        <dbReference type="ChEBI" id="CHEBI:15377"/>
        <dbReference type="ChEBI" id="CHEBI:30013"/>
        <dbReference type="ChEBI" id="CHEBI:43474"/>
        <dbReference type="ChEBI" id="CHEBI:61977"/>
        <dbReference type="EC" id="3.1.3.16"/>
    </reaction>
</comment>
<dbReference type="STRING" id="337451.A0A443PWM8"/>
<evidence type="ECO:0000256" key="6">
    <source>
        <dbReference type="ARBA" id="ARBA00022833"/>
    </source>
</evidence>
<reference evidence="15 16" key="1">
    <citation type="journal article" date="2019" name="Nat. Plants">
        <title>Stout camphor tree genome fills gaps in understanding of flowering plant genome evolution.</title>
        <authorList>
            <person name="Chaw S.M."/>
            <person name="Liu Y.C."/>
            <person name="Wu Y.W."/>
            <person name="Wang H.Y."/>
            <person name="Lin C.I."/>
            <person name="Wu C.S."/>
            <person name="Ke H.M."/>
            <person name="Chang L.Y."/>
            <person name="Hsu C.Y."/>
            <person name="Yang H.T."/>
            <person name="Sudianto E."/>
            <person name="Hsu M.H."/>
            <person name="Wu K.P."/>
            <person name="Wang L.N."/>
            <person name="Leebens-Mack J.H."/>
            <person name="Tsai I.J."/>
        </authorList>
    </citation>
    <scope>NUCLEOTIDE SEQUENCE [LARGE SCALE GENOMIC DNA]</scope>
    <source>
        <strain evidence="16">cv. Chaw 1501</strain>
        <tissue evidence="15">Young leaves</tissue>
    </source>
</reference>
<keyword evidence="5 12" id="KW-0378">Hydrolase</keyword>
<comment type="caution">
    <text evidence="15">The sequence shown here is derived from an EMBL/GenBank/DDBJ whole genome shotgun (WGS) entry which is preliminary data.</text>
</comment>
<accession>A0A443PWM8</accession>
<keyword evidence="6 12" id="KW-0862">Zinc</keyword>
<dbReference type="Pfam" id="PF04181">
    <property type="entry name" value="RPAP2_Rtr1"/>
    <property type="match status" value="1"/>
</dbReference>
<evidence type="ECO:0000256" key="9">
    <source>
        <dbReference type="ARBA" id="ARBA00047761"/>
    </source>
</evidence>
<feature type="region of interest" description="Disordered" evidence="13">
    <location>
        <begin position="413"/>
        <end position="434"/>
    </location>
</feature>
<evidence type="ECO:0000256" key="13">
    <source>
        <dbReference type="SAM" id="MobiDB-lite"/>
    </source>
</evidence>
<comment type="catalytic activity">
    <reaction evidence="9 12">
        <text>O-phospho-L-seryl-[protein] + H2O = L-seryl-[protein] + phosphate</text>
        <dbReference type="Rhea" id="RHEA:20629"/>
        <dbReference type="Rhea" id="RHEA-COMP:9863"/>
        <dbReference type="Rhea" id="RHEA-COMP:11604"/>
        <dbReference type="ChEBI" id="CHEBI:15377"/>
        <dbReference type="ChEBI" id="CHEBI:29999"/>
        <dbReference type="ChEBI" id="CHEBI:43474"/>
        <dbReference type="ChEBI" id="CHEBI:83421"/>
        <dbReference type="EC" id="3.1.3.16"/>
    </reaction>
</comment>
<evidence type="ECO:0000256" key="2">
    <source>
        <dbReference type="ARBA" id="ARBA00005676"/>
    </source>
</evidence>
<proteinExistence type="inferred from homology"/>
<evidence type="ECO:0000256" key="12">
    <source>
        <dbReference type="RuleBase" id="RU367080"/>
    </source>
</evidence>
<keyword evidence="4 12" id="KW-0863">Zinc-finger</keyword>
<sequence>MSPEPAPSNPSPMAKDPPPIAVKDAVYKLQLALLDGIHSEYQLFSAGSLLSRSDYEDVVTERSISNLCGYPLCPNSLPSDRSARKGRFKISREEKTLLDLRETGKYCSSACHAISKTFTASFKEERRAVSDPGKIWEVLGLFGELSLEDKGKKNGAMGIPELKILDKADAKAGEVSLEDWIGPPNAIEGYVPRDRSDLSSLPMRAKHQEKGSKPKEAWTVEREEVVVGNETAFVSTVIIGDQLSASEASMGPQKNDSKPKANRKSKGKDIVEKAGKQSETQSRSALSKGPQGEDSVAAAVVKQNGTQLKSALKSSGVKPLSRNVTWADKKKAENMDASNLFNGQKTEEKSESIKNSSVSDVDDESSLRFALAEACAIALSQAAEAVASGECDAEDAVTEAGIVILPPVEVDEGNSSEFVDEGNSSELMDVSEPDRQSVKWPRKPVLLDADSFDSEDSWHDTPPEGFSLTLSPFATMWTALFGWVSASSLAYIYGRDESSQDDFLFVNGREYPCKVSLSDGRSSEIKQTFAGCISRSLPGVVADLRLPTPISFLEQFLGRLLDTVSYVDSLPPFRTNQWKVIVLLFIDALSVCRIPALTQYMSSKRMLLHKVLDAAQVGGEEYEVMKDLLIPLGRQPEFSAQSGG</sequence>
<dbReference type="InterPro" id="IPR039693">
    <property type="entry name" value="Rtr1/RPAP2"/>
</dbReference>